<protein>
    <submittedName>
        <fullName evidence="2">Uncharacterized protein</fullName>
    </submittedName>
</protein>
<proteinExistence type="predicted"/>
<feature type="region of interest" description="Disordered" evidence="1">
    <location>
        <begin position="1"/>
        <end position="49"/>
    </location>
</feature>
<feature type="compositionally biased region" description="Basic and acidic residues" evidence="1">
    <location>
        <begin position="38"/>
        <end position="47"/>
    </location>
</feature>
<evidence type="ECO:0000313" key="3">
    <source>
        <dbReference type="Proteomes" id="UP000004980"/>
    </source>
</evidence>
<keyword evidence="3" id="KW-1185">Reference proteome</keyword>
<evidence type="ECO:0000313" key="2">
    <source>
        <dbReference type="EMBL" id="EIN00867.1"/>
    </source>
</evidence>
<reference evidence="2 3" key="1">
    <citation type="journal article" date="2012" name="J. Bacteriol.">
        <title>Draft Genome Sequence of the Soil Bacterium Burkholderia terrae Strain BS001, Which Interacts with Fungal Surface Structures.</title>
        <authorList>
            <person name="Nazir R."/>
            <person name="Hansen M.A."/>
            <person name="Sorensen S."/>
            <person name="van Elsas J.D."/>
        </authorList>
    </citation>
    <scope>NUCLEOTIDE SEQUENCE [LARGE SCALE GENOMIC DNA]</scope>
    <source>
        <strain evidence="2 3">BS001</strain>
    </source>
</reference>
<evidence type="ECO:0000256" key="1">
    <source>
        <dbReference type="SAM" id="MobiDB-lite"/>
    </source>
</evidence>
<accession>A0ABN0FQ48</accession>
<sequence length="177" mass="18667">MALFQQDGDSCARGRADAAGGASNEDGFLGQDSLPCVSEKDEEHEQRTSGIASLARLRRINVGTHRTGSEDVKTGSVRIGSSPFWKGWPESSNRSTTLPAARKPRLLSVRACTTLMQMMLSAAAGAASTQATLVLGGNDTADRPRPAKATTARAFAARDIGKTKAALMIESSMLKNT</sequence>
<comment type="caution">
    <text evidence="2">The sequence shown here is derived from an EMBL/GenBank/DDBJ whole genome shotgun (WGS) entry which is preliminary data.</text>
</comment>
<dbReference type="EMBL" id="AKAU01000076">
    <property type="protein sequence ID" value="EIN00867.1"/>
    <property type="molecule type" value="Genomic_DNA"/>
</dbReference>
<name>A0ABN0FQ48_9BURK</name>
<organism evidence="2 3">
    <name type="scientific">Paraburkholderia hospita</name>
    <dbReference type="NCBI Taxonomy" id="169430"/>
    <lineage>
        <taxon>Bacteria</taxon>
        <taxon>Pseudomonadati</taxon>
        <taxon>Pseudomonadota</taxon>
        <taxon>Betaproteobacteria</taxon>
        <taxon>Burkholderiales</taxon>
        <taxon>Burkholderiaceae</taxon>
        <taxon>Paraburkholderia</taxon>
    </lineage>
</organism>
<dbReference type="Proteomes" id="UP000004980">
    <property type="component" value="Unassembled WGS sequence"/>
</dbReference>
<gene>
    <name evidence="2" type="ORF">WQE_13356</name>
</gene>